<organism evidence="4 5">
    <name type="scientific">Paenibacillus mendelii</name>
    <dbReference type="NCBI Taxonomy" id="206163"/>
    <lineage>
        <taxon>Bacteria</taxon>
        <taxon>Bacillati</taxon>
        <taxon>Bacillota</taxon>
        <taxon>Bacilli</taxon>
        <taxon>Bacillales</taxon>
        <taxon>Paenibacillaceae</taxon>
        <taxon>Paenibacillus</taxon>
    </lineage>
</organism>
<evidence type="ECO:0000313" key="5">
    <source>
        <dbReference type="Proteomes" id="UP001589818"/>
    </source>
</evidence>
<evidence type="ECO:0000259" key="2">
    <source>
        <dbReference type="Pfam" id="PF01408"/>
    </source>
</evidence>
<dbReference type="RefSeq" id="WP_204821030.1">
    <property type="nucleotide sequence ID" value="NZ_JANHOF010000009.1"/>
</dbReference>
<reference evidence="4 5" key="1">
    <citation type="submission" date="2024-09" db="EMBL/GenBank/DDBJ databases">
        <authorList>
            <person name="Sun Q."/>
            <person name="Mori K."/>
        </authorList>
    </citation>
    <scope>NUCLEOTIDE SEQUENCE [LARGE SCALE GENOMIC DNA]</scope>
    <source>
        <strain evidence="4 5">CCM 4839</strain>
    </source>
</reference>
<accession>A0ABV6J4A6</accession>
<sequence>MNNPIRIGLIGCGDIAVTRHLPALQASPQVSIAALCDADLDRASQLAVQYEVALATSDYTQLLDDPSIDAVVICTPPWVTPHLTIASLHAGKHVLCEKPMAVDLETAMKVREAEQSSGYQVQIGFTYRHGPLLETLRDWIRDDKLGSPLIYRLGIFDEVWDPQGNPEHYERISRTMERGSPSIHDGAHMADFLNFLTGSAVADVQSFGLRTRSEFPSSNYDVSVIRFENGDIAKVEIGWFMPRFPAGEFEVVGPRGIAIFDRTAQTVQLKSETTTQTVKLEEEYFESCFRIQLDKFIRSIRTGERFVPGTKEGIASLALTKAIEKSIQER</sequence>
<dbReference type="Proteomes" id="UP001589818">
    <property type="component" value="Unassembled WGS sequence"/>
</dbReference>
<evidence type="ECO:0000256" key="1">
    <source>
        <dbReference type="ARBA" id="ARBA00023002"/>
    </source>
</evidence>
<dbReference type="EMBL" id="JBHLVF010000009">
    <property type="protein sequence ID" value="MFC0390699.1"/>
    <property type="molecule type" value="Genomic_DNA"/>
</dbReference>
<dbReference type="Pfam" id="PF22725">
    <property type="entry name" value="GFO_IDH_MocA_C3"/>
    <property type="match status" value="1"/>
</dbReference>
<proteinExistence type="predicted"/>
<dbReference type="InterPro" id="IPR036291">
    <property type="entry name" value="NAD(P)-bd_dom_sf"/>
</dbReference>
<dbReference type="SUPFAM" id="SSF51735">
    <property type="entry name" value="NAD(P)-binding Rossmann-fold domains"/>
    <property type="match status" value="1"/>
</dbReference>
<dbReference type="Gene3D" id="3.30.360.10">
    <property type="entry name" value="Dihydrodipicolinate Reductase, domain 2"/>
    <property type="match status" value="1"/>
</dbReference>
<name>A0ABV6J4A6_9BACL</name>
<dbReference type="Gene3D" id="3.40.50.720">
    <property type="entry name" value="NAD(P)-binding Rossmann-like Domain"/>
    <property type="match status" value="1"/>
</dbReference>
<dbReference type="SUPFAM" id="SSF55347">
    <property type="entry name" value="Glyceraldehyde-3-phosphate dehydrogenase-like, C-terminal domain"/>
    <property type="match status" value="1"/>
</dbReference>
<evidence type="ECO:0000313" key="4">
    <source>
        <dbReference type="EMBL" id="MFC0390699.1"/>
    </source>
</evidence>
<comment type="caution">
    <text evidence="4">The sequence shown here is derived from an EMBL/GenBank/DDBJ whole genome shotgun (WGS) entry which is preliminary data.</text>
</comment>
<feature type="domain" description="Gfo/Idh/MocA-like oxidoreductase N-terminal" evidence="2">
    <location>
        <begin position="5"/>
        <end position="125"/>
    </location>
</feature>
<dbReference type="Pfam" id="PF01408">
    <property type="entry name" value="GFO_IDH_MocA"/>
    <property type="match status" value="1"/>
</dbReference>
<dbReference type="InterPro" id="IPR050463">
    <property type="entry name" value="Gfo/Idh/MocA_oxidrdct_glycsds"/>
</dbReference>
<gene>
    <name evidence="4" type="ORF">ACFFJ8_04835</name>
</gene>
<evidence type="ECO:0000259" key="3">
    <source>
        <dbReference type="Pfam" id="PF22725"/>
    </source>
</evidence>
<dbReference type="InterPro" id="IPR000683">
    <property type="entry name" value="Gfo/Idh/MocA-like_OxRdtase_N"/>
</dbReference>
<dbReference type="InterPro" id="IPR055170">
    <property type="entry name" value="GFO_IDH_MocA-like_dom"/>
</dbReference>
<dbReference type="PANTHER" id="PTHR43818:SF11">
    <property type="entry name" value="BCDNA.GH03377"/>
    <property type="match status" value="1"/>
</dbReference>
<dbReference type="PANTHER" id="PTHR43818">
    <property type="entry name" value="BCDNA.GH03377"/>
    <property type="match status" value="1"/>
</dbReference>
<keyword evidence="5" id="KW-1185">Reference proteome</keyword>
<feature type="domain" description="GFO/IDH/MocA-like oxidoreductase" evidence="3">
    <location>
        <begin position="134"/>
        <end position="257"/>
    </location>
</feature>
<keyword evidence="1" id="KW-0560">Oxidoreductase</keyword>
<protein>
    <submittedName>
        <fullName evidence="4">Gfo/Idh/MocA family protein</fullName>
    </submittedName>
</protein>